<evidence type="ECO:0000259" key="1">
    <source>
        <dbReference type="Pfam" id="PF13524"/>
    </source>
</evidence>
<dbReference type="SUPFAM" id="SSF53756">
    <property type="entry name" value="UDP-Glycosyltransferase/glycogen phosphorylase"/>
    <property type="match status" value="1"/>
</dbReference>
<evidence type="ECO:0000313" key="2">
    <source>
        <dbReference type="EMBL" id="PZP34337.1"/>
    </source>
</evidence>
<keyword evidence="2" id="KW-0808">Transferase</keyword>
<dbReference type="Pfam" id="PF13524">
    <property type="entry name" value="Glyco_trans_1_2"/>
    <property type="match status" value="1"/>
</dbReference>
<organism evidence="2 3">
    <name type="scientific">Roseateles depolymerans</name>
    <dbReference type="NCBI Taxonomy" id="76731"/>
    <lineage>
        <taxon>Bacteria</taxon>
        <taxon>Pseudomonadati</taxon>
        <taxon>Pseudomonadota</taxon>
        <taxon>Betaproteobacteria</taxon>
        <taxon>Burkholderiales</taxon>
        <taxon>Sphaerotilaceae</taxon>
        <taxon>Roseateles</taxon>
    </lineage>
</organism>
<dbReference type="GO" id="GO:0016740">
    <property type="term" value="F:transferase activity"/>
    <property type="evidence" value="ECO:0007669"/>
    <property type="project" value="UniProtKB-KW"/>
</dbReference>
<reference evidence="2 3" key="1">
    <citation type="submission" date="2017-08" db="EMBL/GenBank/DDBJ databases">
        <title>Infants hospitalized years apart are colonized by the same room-sourced microbial strains.</title>
        <authorList>
            <person name="Brooks B."/>
            <person name="Olm M.R."/>
            <person name="Firek B.A."/>
            <person name="Baker R."/>
            <person name="Thomas B.C."/>
            <person name="Morowitz M.J."/>
            <person name="Banfield J.F."/>
        </authorList>
    </citation>
    <scope>NUCLEOTIDE SEQUENCE [LARGE SCALE GENOMIC DNA]</scope>
    <source>
        <strain evidence="2">S2_012_000_R2_81</strain>
    </source>
</reference>
<accession>A0A2W5DYM7</accession>
<evidence type="ECO:0000313" key="3">
    <source>
        <dbReference type="Proteomes" id="UP000249633"/>
    </source>
</evidence>
<dbReference type="Proteomes" id="UP000249633">
    <property type="component" value="Unassembled WGS sequence"/>
</dbReference>
<name>A0A2W5DYM7_9BURK</name>
<gene>
    <name evidence="2" type="ORF">DI603_05090</name>
</gene>
<dbReference type="InterPro" id="IPR055259">
    <property type="entry name" value="YkvP/CgeB_Glyco_trans-like"/>
</dbReference>
<comment type="caution">
    <text evidence="2">The sequence shown here is derived from an EMBL/GenBank/DDBJ whole genome shotgun (WGS) entry which is preliminary data.</text>
</comment>
<dbReference type="EMBL" id="QFOD01000004">
    <property type="protein sequence ID" value="PZP34337.1"/>
    <property type="molecule type" value="Genomic_DNA"/>
</dbReference>
<dbReference type="AlphaFoldDB" id="A0A2W5DYM7"/>
<sequence length="355" mass="39788">MRISSDDPGERAMTRSRSILYLGPVSGTCLDRANALRRLGHRVEHLDLRSLLPQTVWMDRITWRLGGDWLAPLLTRPLSAQLAGRQFDLAYVDGGEWVTPAVIRLLRQHAPRVINYSIDDPYGPRDGARFRAMRQATPHYDLIAVVREVNVAEARTLGARQVVRIYRSADEVNHAPRPVTPEAQARWGCDVLFLGTWFPERGPFLADLIRRGVPLTIQGSNWQKAPEWPVLQPHWRGGSIAGDDYALAIQCARINLGLLSKENRDLHTTRSLEIPALGALMCAERTVEHEAMYAEGQEAMFWRDADECAAACRALLSDEPRRAAMAQAGRVRLARNGHYNEPIMAALVEQAEGQP</sequence>
<proteinExistence type="predicted"/>
<protein>
    <submittedName>
        <fullName evidence="2">Glycosyltransferase family 1 protein</fullName>
    </submittedName>
</protein>
<feature type="domain" description="Spore protein YkvP/CgeB glycosyl transferase-like" evidence="1">
    <location>
        <begin position="204"/>
        <end position="346"/>
    </location>
</feature>